<sequence length="207" mass="23285">MKLYFTRHGKTEWNQARRFQGMTGDSPLLPESYEEIRQLGEYLKEVSFETIYCSPMSRTVKTVEGIVSELQIKPEIVLSDELKELGLGDLEGQKIALGKELYPKQMQAMRSNPADYDPTPFKGETFEEMLERSVPYVKEKIAEASTGPLLFVSHGMTLGGIIQTLVGTPLPEIRKQGGLNNNSLSIVDVTDGVYTLELWNDDSFLTK</sequence>
<dbReference type="SMART" id="SM00855">
    <property type="entry name" value="PGAM"/>
    <property type="match status" value="1"/>
</dbReference>
<dbReference type="EMBL" id="JAFLVX010000015">
    <property type="protein sequence ID" value="MBO0476429.1"/>
    <property type="molecule type" value="Genomic_DNA"/>
</dbReference>
<dbReference type="InterPro" id="IPR013078">
    <property type="entry name" value="His_Pase_superF_clade-1"/>
</dbReference>
<dbReference type="PANTHER" id="PTHR48100:SF1">
    <property type="entry name" value="HISTIDINE PHOSPHATASE FAMILY PROTEIN-RELATED"/>
    <property type="match status" value="1"/>
</dbReference>
<dbReference type="RefSeq" id="WP_206965433.1">
    <property type="nucleotide sequence ID" value="NZ_JAFLVX010000015.1"/>
</dbReference>
<dbReference type="PANTHER" id="PTHR48100">
    <property type="entry name" value="BROAD-SPECIFICITY PHOSPHATASE YOR283W-RELATED"/>
    <property type="match status" value="1"/>
</dbReference>
<protein>
    <submittedName>
        <fullName evidence="1">Histidine phosphatase family protein</fullName>
    </submittedName>
</protein>
<evidence type="ECO:0000313" key="2">
    <source>
        <dbReference type="Proteomes" id="UP000664857"/>
    </source>
</evidence>
<accession>A0ABS3HRP0</accession>
<dbReference type="Proteomes" id="UP000664857">
    <property type="component" value="Unassembled WGS sequence"/>
</dbReference>
<comment type="caution">
    <text evidence="1">The sequence shown here is derived from an EMBL/GenBank/DDBJ whole genome shotgun (WGS) entry which is preliminary data.</text>
</comment>
<dbReference type="Gene3D" id="3.40.50.1240">
    <property type="entry name" value="Phosphoglycerate mutase-like"/>
    <property type="match status" value="1"/>
</dbReference>
<keyword evidence="2" id="KW-1185">Reference proteome</keyword>
<evidence type="ECO:0000313" key="1">
    <source>
        <dbReference type="EMBL" id="MBO0476429.1"/>
    </source>
</evidence>
<dbReference type="InterPro" id="IPR050275">
    <property type="entry name" value="PGM_Phosphatase"/>
</dbReference>
<reference evidence="1 2" key="1">
    <citation type="submission" date="2021-03" db="EMBL/GenBank/DDBJ databases">
        <title>Enterococcal diversity collection.</title>
        <authorList>
            <person name="Gilmore M.S."/>
            <person name="Schwartzman J."/>
            <person name="Van Tyne D."/>
            <person name="Martin M."/>
            <person name="Earl A.M."/>
            <person name="Manson A.L."/>
            <person name="Straub T."/>
            <person name="Salamzade R."/>
            <person name="Saavedra J."/>
            <person name="Lebreton F."/>
            <person name="Prichula J."/>
            <person name="Schaufler K."/>
            <person name="Gaca A."/>
            <person name="Sgardioli B."/>
            <person name="Wagenaar J."/>
            <person name="Strong T."/>
        </authorList>
    </citation>
    <scope>NUCLEOTIDE SEQUENCE [LARGE SCALE GENOMIC DNA]</scope>
    <source>
        <strain evidence="1 2">DIV0080</strain>
    </source>
</reference>
<dbReference type="SUPFAM" id="SSF53254">
    <property type="entry name" value="Phosphoglycerate mutase-like"/>
    <property type="match status" value="1"/>
</dbReference>
<dbReference type="Pfam" id="PF00300">
    <property type="entry name" value="His_Phos_1"/>
    <property type="match status" value="1"/>
</dbReference>
<organism evidence="1 2">
    <name type="scientific">Candidatus Vagococcus giribetii</name>
    <dbReference type="NCBI Taxonomy" id="2230876"/>
    <lineage>
        <taxon>Bacteria</taxon>
        <taxon>Bacillati</taxon>
        <taxon>Bacillota</taxon>
        <taxon>Bacilli</taxon>
        <taxon>Lactobacillales</taxon>
        <taxon>Enterococcaceae</taxon>
        <taxon>Vagococcus</taxon>
    </lineage>
</organism>
<dbReference type="InterPro" id="IPR029033">
    <property type="entry name" value="His_PPase_superfam"/>
</dbReference>
<gene>
    <name evidence="1" type="ORF">DOK76_05060</name>
</gene>
<name>A0ABS3HRP0_9ENTE</name>
<dbReference type="CDD" id="cd07067">
    <property type="entry name" value="HP_PGM_like"/>
    <property type="match status" value="1"/>
</dbReference>
<proteinExistence type="predicted"/>